<evidence type="ECO:0000256" key="1">
    <source>
        <dbReference type="SAM" id="Phobius"/>
    </source>
</evidence>
<dbReference type="Proteomes" id="UP000464178">
    <property type="component" value="Chromosome"/>
</dbReference>
<evidence type="ECO:0000313" key="2">
    <source>
        <dbReference type="EMBL" id="VTR93140.1"/>
    </source>
</evidence>
<keyword evidence="1" id="KW-0472">Membrane</keyword>
<dbReference type="KEGG" id="gms:SOIL9_45740"/>
<keyword evidence="1" id="KW-0812">Transmembrane</keyword>
<feature type="transmembrane region" description="Helical" evidence="1">
    <location>
        <begin position="125"/>
        <end position="153"/>
    </location>
</feature>
<accession>A0A6P2D112</accession>
<dbReference type="RefSeq" id="WP_197909504.1">
    <property type="nucleotide sequence ID" value="NZ_LR593886.1"/>
</dbReference>
<dbReference type="EMBL" id="LR593886">
    <property type="protein sequence ID" value="VTR93140.1"/>
    <property type="molecule type" value="Genomic_DNA"/>
</dbReference>
<protein>
    <submittedName>
        <fullName evidence="2">Uncharacterized protein</fullName>
    </submittedName>
</protein>
<reference evidence="2 3" key="1">
    <citation type="submission" date="2019-05" db="EMBL/GenBank/DDBJ databases">
        <authorList>
            <consortium name="Science for Life Laboratories"/>
        </authorList>
    </citation>
    <scope>NUCLEOTIDE SEQUENCE [LARGE SCALE GENOMIC DNA]</scope>
    <source>
        <strain evidence="2">Soil9</strain>
    </source>
</reference>
<proteinExistence type="predicted"/>
<name>A0A6P2D112_9BACT</name>
<dbReference type="AlphaFoldDB" id="A0A6P2D112"/>
<organism evidence="2 3">
    <name type="scientific">Gemmata massiliana</name>
    <dbReference type="NCBI Taxonomy" id="1210884"/>
    <lineage>
        <taxon>Bacteria</taxon>
        <taxon>Pseudomonadati</taxon>
        <taxon>Planctomycetota</taxon>
        <taxon>Planctomycetia</taxon>
        <taxon>Gemmatales</taxon>
        <taxon>Gemmataceae</taxon>
        <taxon>Gemmata</taxon>
    </lineage>
</organism>
<keyword evidence="1" id="KW-1133">Transmembrane helix</keyword>
<sequence>MGYDVHIHRADDWHASESRPISAAEWMAVVDADPELRPDPDHEFFALWPGPCRYPGGTWFAWSDGEIHTKNPDRAIVAKMLQIARELGARVQGDHGEFYNRSEDMPSEEQLAELHNPKPLFAHPWLVALGCLLTSSVLLFVFGVGALTIWRWLWG</sequence>
<gene>
    <name evidence="2" type="ORF">SOIL9_45740</name>
</gene>
<keyword evidence="3" id="KW-1185">Reference proteome</keyword>
<evidence type="ECO:0000313" key="3">
    <source>
        <dbReference type="Proteomes" id="UP000464178"/>
    </source>
</evidence>